<dbReference type="Pfam" id="PF00149">
    <property type="entry name" value="Metallophos"/>
    <property type="match status" value="1"/>
</dbReference>
<reference evidence="2" key="2">
    <citation type="submission" date="2023-05" db="EMBL/GenBank/DDBJ databases">
        <authorList>
            <consortium name="Lawrence Berkeley National Laboratory"/>
            <person name="Steindorff A."/>
            <person name="Hensen N."/>
            <person name="Bonometti L."/>
            <person name="Westerberg I."/>
            <person name="Brannstrom I.O."/>
            <person name="Guillou S."/>
            <person name="Cros-Aarteil S."/>
            <person name="Calhoun S."/>
            <person name="Haridas S."/>
            <person name="Kuo A."/>
            <person name="Mondo S."/>
            <person name="Pangilinan J."/>
            <person name="Riley R."/>
            <person name="Labutti K."/>
            <person name="Andreopoulos B."/>
            <person name="Lipzen A."/>
            <person name="Chen C."/>
            <person name="Yanf M."/>
            <person name="Daum C."/>
            <person name="Ng V."/>
            <person name="Clum A."/>
            <person name="Ohm R."/>
            <person name="Martin F."/>
            <person name="Silar P."/>
            <person name="Natvig D."/>
            <person name="Lalanne C."/>
            <person name="Gautier V."/>
            <person name="Ament-Velasquez S.L."/>
            <person name="Kruys A."/>
            <person name="Hutchinson M.I."/>
            <person name="Powell A.J."/>
            <person name="Barry K."/>
            <person name="Miller A.N."/>
            <person name="Grigoriev I.V."/>
            <person name="Debuchy R."/>
            <person name="Gladieux P."/>
            <person name="Thoren M.H."/>
            <person name="Johannesson H."/>
        </authorList>
    </citation>
    <scope>NUCLEOTIDE SEQUENCE</scope>
    <source>
        <strain evidence="2">CBS 990.96</strain>
    </source>
</reference>
<protein>
    <recommendedName>
        <fullName evidence="1">Calcineurin-like phosphoesterase domain-containing protein</fullName>
    </recommendedName>
</protein>
<feature type="domain" description="Calcineurin-like phosphoesterase" evidence="1">
    <location>
        <begin position="17"/>
        <end position="110"/>
    </location>
</feature>
<dbReference type="InterPro" id="IPR029052">
    <property type="entry name" value="Metallo-depent_PP-like"/>
</dbReference>
<proteinExistence type="predicted"/>
<dbReference type="SUPFAM" id="SSF56300">
    <property type="entry name" value="Metallo-dependent phosphatases"/>
    <property type="match status" value="1"/>
</dbReference>
<dbReference type="InterPro" id="IPR004843">
    <property type="entry name" value="Calcineurin-like_PHP"/>
</dbReference>
<reference evidence="2" key="1">
    <citation type="journal article" date="2023" name="Mol. Phylogenet. Evol.">
        <title>Genome-scale phylogeny and comparative genomics of the fungal order Sordariales.</title>
        <authorList>
            <person name="Hensen N."/>
            <person name="Bonometti L."/>
            <person name="Westerberg I."/>
            <person name="Brannstrom I.O."/>
            <person name="Guillou S."/>
            <person name="Cros-Aarteil S."/>
            <person name="Calhoun S."/>
            <person name="Haridas S."/>
            <person name="Kuo A."/>
            <person name="Mondo S."/>
            <person name="Pangilinan J."/>
            <person name="Riley R."/>
            <person name="LaButti K."/>
            <person name="Andreopoulos B."/>
            <person name="Lipzen A."/>
            <person name="Chen C."/>
            <person name="Yan M."/>
            <person name="Daum C."/>
            <person name="Ng V."/>
            <person name="Clum A."/>
            <person name="Steindorff A."/>
            <person name="Ohm R.A."/>
            <person name="Martin F."/>
            <person name="Silar P."/>
            <person name="Natvig D.O."/>
            <person name="Lalanne C."/>
            <person name="Gautier V."/>
            <person name="Ament-Velasquez S.L."/>
            <person name="Kruys A."/>
            <person name="Hutchinson M.I."/>
            <person name="Powell A.J."/>
            <person name="Barry K."/>
            <person name="Miller A.N."/>
            <person name="Grigoriev I.V."/>
            <person name="Debuchy R."/>
            <person name="Gladieux P."/>
            <person name="Hiltunen Thoren M."/>
            <person name="Johannesson H."/>
        </authorList>
    </citation>
    <scope>NUCLEOTIDE SEQUENCE</scope>
    <source>
        <strain evidence="2">CBS 990.96</strain>
    </source>
</reference>
<name>A0AAN7BUP0_9PEZI</name>
<dbReference type="AlphaFoldDB" id="A0AAN7BUP0"/>
<evidence type="ECO:0000313" key="2">
    <source>
        <dbReference type="EMBL" id="KAK4229855.1"/>
    </source>
</evidence>
<dbReference type="PANTHER" id="PTHR37844:SF2">
    <property type="entry name" value="SER_THR PROTEIN PHOSPHATASE SUPERFAMILY (AFU_ORTHOLOGUE AFUA_1G14840)"/>
    <property type="match status" value="1"/>
</dbReference>
<gene>
    <name evidence="2" type="ORF">QBC38DRAFT_471216</name>
</gene>
<sequence>MAAHQFLTWTKTSQVQIISDLHLEVGERYLSFTIRPSAPLLLLAGDIGCINDYHNYLAFFTSLTPYFYKIFLVLGNNEFNGLDHTETLEMASNLVKEPAIADKIVLLHRKRWDDPGSDLTILGCTLWSYIPSTSYSIMAKVNEFKKIRNWTPASRNAIHQEEAAWLRDEIKRLKAETIKPSWKGNRQDGC</sequence>
<accession>A0AAN7BUP0</accession>
<keyword evidence="3" id="KW-1185">Reference proteome</keyword>
<dbReference type="EMBL" id="MU865304">
    <property type="protein sequence ID" value="KAK4229855.1"/>
    <property type="molecule type" value="Genomic_DNA"/>
</dbReference>
<dbReference type="GO" id="GO:0016787">
    <property type="term" value="F:hydrolase activity"/>
    <property type="evidence" value="ECO:0007669"/>
    <property type="project" value="InterPro"/>
</dbReference>
<dbReference type="Proteomes" id="UP001301958">
    <property type="component" value="Unassembled WGS sequence"/>
</dbReference>
<evidence type="ECO:0000259" key="1">
    <source>
        <dbReference type="Pfam" id="PF00149"/>
    </source>
</evidence>
<evidence type="ECO:0000313" key="3">
    <source>
        <dbReference type="Proteomes" id="UP001301958"/>
    </source>
</evidence>
<comment type="caution">
    <text evidence="2">The sequence shown here is derived from an EMBL/GenBank/DDBJ whole genome shotgun (WGS) entry which is preliminary data.</text>
</comment>
<organism evidence="2 3">
    <name type="scientific">Podospora fimiseda</name>
    <dbReference type="NCBI Taxonomy" id="252190"/>
    <lineage>
        <taxon>Eukaryota</taxon>
        <taxon>Fungi</taxon>
        <taxon>Dikarya</taxon>
        <taxon>Ascomycota</taxon>
        <taxon>Pezizomycotina</taxon>
        <taxon>Sordariomycetes</taxon>
        <taxon>Sordariomycetidae</taxon>
        <taxon>Sordariales</taxon>
        <taxon>Podosporaceae</taxon>
        <taxon>Podospora</taxon>
    </lineage>
</organism>
<dbReference type="PANTHER" id="PTHR37844">
    <property type="entry name" value="SER/THR PROTEIN PHOSPHATASE SUPERFAMILY (AFU_ORTHOLOGUE AFUA_1G14840)"/>
    <property type="match status" value="1"/>
</dbReference>